<reference evidence="4" key="1">
    <citation type="journal article" date="2019" name="Int. J. Syst. Evol. Microbiol.">
        <title>The Global Catalogue of Microorganisms (GCM) 10K type strain sequencing project: providing services to taxonomists for standard genome sequencing and annotation.</title>
        <authorList>
            <consortium name="The Broad Institute Genomics Platform"/>
            <consortium name="The Broad Institute Genome Sequencing Center for Infectious Disease"/>
            <person name="Wu L."/>
            <person name="Ma J."/>
        </authorList>
    </citation>
    <scope>NUCLEOTIDE SEQUENCE [LARGE SCALE GENOMIC DNA]</scope>
    <source>
        <strain evidence="4">CGMCC 4.7349</strain>
    </source>
</reference>
<dbReference type="EMBL" id="BMNG01000009">
    <property type="protein sequence ID" value="GGO48297.1"/>
    <property type="molecule type" value="Genomic_DNA"/>
</dbReference>
<sequence>MLDTTGPRYDTGPVLAARPAVSAATTGGEAMSDLQFLDWAAGDKHPRPHGARDQRSAALPHFPLRAKAEPGNVNGVHLSSTVQAAKSNYSRAHGGSSVPYLDCSARPGPGASGADRCAPVRAGRLIPPQAQPQRDHRGRPEGGGEPRTSTG</sequence>
<organism evidence="3 4">
    <name type="scientific">Streptomyces lasiicapitis</name>
    <dbReference type="NCBI Taxonomy" id="1923961"/>
    <lineage>
        <taxon>Bacteria</taxon>
        <taxon>Bacillati</taxon>
        <taxon>Actinomycetota</taxon>
        <taxon>Actinomycetes</taxon>
        <taxon>Kitasatosporales</taxon>
        <taxon>Streptomycetaceae</taxon>
        <taxon>Streptomyces</taxon>
    </lineage>
</organism>
<accession>A0ABQ2M9C7</accession>
<dbReference type="Proteomes" id="UP000656881">
    <property type="component" value="Unassembled WGS sequence"/>
</dbReference>
<feature type="region of interest" description="Disordered" evidence="1">
    <location>
        <begin position="90"/>
        <end position="151"/>
    </location>
</feature>
<protein>
    <recommendedName>
        <fullName evidence="2">dTDP-4-dehydro-6-deoxy-alpha-D-glucopyranose 2,3-dehydratase domain-containing protein</fullName>
    </recommendedName>
</protein>
<gene>
    <name evidence="3" type="ORF">GCM10012286_43580</name>
</gene>
<evidence type="ECO:0000259" key="2">
    <source>
        <dbReference type="Pfam" id="PF03559"/>
    </source>
</evidence>
<feature type="compositionally biased region" description="Basic and acidic residues" evidence="1">
    <location>
        <begin position="133"/>
        <end position="144"/>
    </location>
</feature>
<evidence type="ECO:0000313" key="3">
    <source>
        <dbReference type="EMBL" id="GGO48297.1"/>
    </source>
</evidence>
<comment type="caution">
    <text evidence="3">The sequence shown here is derived from an EMBL/GenBank/DDBJ whole genome shotgun (WGS) entry which is preliminary data.</text>
</comment>
<feature type="domain" description="dTDP-4-dehydro-6-deoxy-alpha-D-glucopyranose 2,3-dehydratase" evidence="2">
    <location>
        <begin position="57"/>
        <end position="115"/>
    </location>
</feature>
<dbReference type="InterPro" id="IPR038153">
    <property type="entry name" value="EvaA-like_sf"/>
</dbReference>
<dbReference type="Gene3D" id="3.90.79.40">
    <property type="entry name" value="EvaA sugar 2,3-dehydratase subunit"/>
    <property type="match status" value="1"/>
</dbReference>
<keyword evidence="4" id="KW-1185">Reference proteome</keyword>
<evidence type="ECO:0000313" key="4">
    <source>
        <dbReference type="Proteomes" id="UP000656881"/>
    </source>
</evidence>
<evidence type="ECO:0000256" key="1">
    <source>
        <dbReference type="SAM" id="MobiDB-lite"/>
    </source>
</evidence>
<proteinExistence type="predicted"/>
<dbReference type="Pfam" id="PF03559">
    <property type="entry name" value="Hexose_dehydrat"/>
    <property type="match status" value="1"/>
</dbReference>
<dbReference type="RefSeq" id="WP_306309908.1">
    <property type="nucleotide sequence ID" value="NZ_BMNG01000009.1"/>
</dbReference>
<name>A0ABQ2M9C7_9ACTN</name>
<dbReference type="InterPro" id="IPR005212">
    <property type="entry name" value="EvaA-like"/>
</dbReference>